<evidence type="ECO:0000256" key="4">
    <source>
        <dbReference type="ARBA" id="ARBA00023125"/>
    </source>
</evidence>
<dbReference type="Pfam" id="PF04082">
    <property type="entry name" value="Fungal_trans"/>
    <property type="match status" value="1"/>
</dbReference>
<dbReference type="InterPro" id="IPR050987">
    <property type="entry name" value="AtrR-like"/>
</dbReference>
<accession>A0A5M3ZDV5</accession>
<dbReference type="Gene3D" id="4.10.240.10">
    <property type="entry name" value="Zn(2)-C6 fungal-type DNA-binding domain"/>
    <property type="match status" value="1"/>
</dbReference>
<protein>
    <submittedName>
        <fullName evidence="8">Uncharacterized protein</fullName>
    </submittedName>
</protein>
<keyword evidence="9" id="KW-1185">Reference proteome</keyword>
<name>A0A5M3ZDV5_ASPTE</name>
<comment type="caution">
    <text evidence="8">The sequence shown here is derived from an EMBL/GenBank/DDBJ whole genome shotgun (WGS) entry which is preliminary data.</text>
</comment>
<sequence>MPLARRPTPSHDAAQVLVSFHQNGTPVELADDERRLSGGPRASRPLALANVTRPPQNRRRVWRACESCRKKKIKCDGSDPCQCCLDTASECVYAGDGFRRGFVDAQVLEVYGKRLRALEDLVTSLVDEQQRLAAQLALQKDTTSAVSHDVASTLREQHGAVAAPFSRDAPLPPSEPIAPQEQLVPSDTTDTIDPELVSSSADESHAVPLDLPNPSVDSILQTAHADTNDSATAPMVYSDDYGTLAADGTDGAKYVGLGATVWLMDDCPGIRTRVRQELLQKGHQPQESLLSPSIGCEAAMKAESSPIDRTEHLPPVPLMDTLIDTFFRKVYKLFPIIEAEDFRRQYLMLRYLSGSRSGFVELLYSVLAVSSPHISPDDPVWSRPGCSAYRCLDLGDHFYSLAVAAVGAHEQRLSWMTSFTVQDPSINTVTAFTLLGMHLTQLGKLNEAWRIVGHAVRLGYEMGLHRSPKRMGLPLLDIKRRCQLWWCLYVMDRLLALHLGRPLAIHDADSDVFFPSARPQAPGFVAMTHLCKIIGQIHQLVNTVQQACRWSEAGSDGELQGKVDELWHELQAWKDTKLPCAQVESSPDTSRITERCVLLSTYCSAVHLLFRTYMATPHRVSRLPFEQALKESFQAAIECIDMTEVFLGHVPVCHYYSLHGQNLVVSIATLLHCRRQTDDERTAADAREHSQRGMRLLARMDTTWPMAQRYRAILMAYETLTREMVHRGSPGRCICDSGCLVSKDKTPLDPWQEFAAQIDFESNLFPSMPDTAWMDELFHLSPTSAPDIVECHPTPPLSQPEEDDRPCKRRRTGGSVCAFSFKQR</sequence>
<evidence type="ECO:0000256" key="1">
    <source>
        <dbReference type="ARBA" id="ARBA00004123"/>
    </source>
</evidence>
<keyword evidence="5" id="KW-0804">Transcription</keyword>
<keyword evidence="3" id="KW-0805">Transcription regulation</keyword>
<proteinExistence type="predicted"/>
<keyword evidence="6" id="KW-0539">Nucleus</keyword>
<dbReference type="SMART" id="SM00066">
    <property type="entry name" value="GAL4"/>
    <property type="match status" value="1"/>
</dbReference>
<dbReference type="AlphaFoldDB" id="A0A5M3ZDV5"/>
<dbReference type="InterPro" id="IPR007219">
    <property type="entry name" value="XnlR_reg_dom"/>
</dbReference>
<evidence type="ECO:0000256" key="3">
    <source>
        <dbReference type="ARBA" id="ARBA00023015"/>
    </source>
</evidence>
<organism evidence="8 9">
    <name type="scientific">Aspergillus terreus</name>
    <dbReference type="NCBI Taxonomy" id="33178"/>
    <lineage>
        <taxon>Eukaryota</taxon>
        <taxon>Fungi</taxon>
        <taxon>Dikarya</taxon>
        <taxon>Ascomycota</taxon>
        <taxon>Pezizomycotina</taxon>
        <taxon>Eurotiomycetes</taxon>
        <taxon>Eurotiomycetidae</taxon>
        <taxon>Eurotiales</taxon>
        <taxon>Aspergillaceae</taxon>
        <taxon>Aspergillus</taxon>
        <taxon>Aspergillus subgen. Circumdati</taxon>
    </lineage>
</organism>
<evidence type="ECO:0000313" key="8">
    <source>
        <dbReference type="EMBL" id="GFF21480.1"/>
    </source>
</evidence>
<dbReference type="PANTHER" id="PTHR46910:SF3">
    <property type="entry name" value="HALOTOLERANCE PROTEIN 9-RELATED"/>
    <property type="match status" value="1"/>
</dbReference>
<dbReference type="InterPro" id="IPR036864">
    <property type="entry name" value="Zn2-C6_fun-type_DNA-bd_sf"/>
</dbReference>
<dbReference type="PANTHER" id="PTHR46910">
    <property type="entry name" value="TRANSCRIPTION FACTOR PDR1"/>
    <property type="match status" value="1"/>
</dbReference>
<gene>
    <name evidence="8" type="ORF">ATEIFO6365_0015005100</name>
</gene>
<dbReference type="CDD" id="cd00067">
    <property type="entry name" value="GAL4"/>
    <property type="match status" value="1"/>
</dbReference>
<comment type="subcellular location">
    <subcellularLocation>
        <location evidence="1">Nucleus</location>
    </subcellularLocation>
</comment>
<dbReference type="PROSITE" id="PS00463">
    <property type="entry name" value="ZN2_CY6_FUNGAL_1"/>
    <property type="match status" value="1"/>
</dbReference>
<dbReference type="Pfam" id="PF00172">
    <property type="entry name" value="Zn_clus"/>
    <property type="match status" value="1"/>
</dbReference>
<dbReference type="GO" id="GO:0009893">
    <property type="term" value="P:positive regulation of metabolic process"/>
    <property type="evidence" value="ECO:0007669"/>
    <property type="project" value="UniProtKB-ARBA"/>
</dbReference>
<dbReference type="EMBL" id="BLJY01000015">
    <property type="protein sequence ID" value="GFF21480.1"/>
    <property type="molecule type" value="Genomic_DNA"/>
</dbReference>
<dbReference type="GO" id="GO:0005634">
    <property type="term" value="C:nucleus"/>
    <property type="evidence" value="ECO:0007669"/>
    <property type="project" value="UniProtKB-SubCell"/>
</dbReference>
<dbReference type="VEuPathDB" id="FungiDB:ATEG_10011"/>
<dbReference type="InterPro" id="IPR001138">
    <property type="entry name" value="Zn2Cys6_DnaBD"/>
</dbReference>
<dbReference type="SMART" id="SM00906">
    <property type="entry name" value="Fungal_trans"/>
    <property type="match status" value="1"/>
</dbReference>
<dbReference type="CDD" id="cd12148">
    <property type="entry name" value="fungal_TF_MHR"/>
    <property type="match status" value="1"/>
</dbReference>
<keyword evidence="4" id="KW-0238">DNA-binding</keyword>
<dbReference type="GO" id="GO:0006351">
    <property type="term" value="P:DNA-templated transcription"/>
    <property type="evidence" value="ECO:0007669"/>
    <property type="project" value="InterPro"/>
</dbReference>
<evidence type="ECO:0000313" key="9">
    <source>
        <dbReference type="Proteomes" id="UP000452235"/>
    </source>
</evidence>
<feature type="region of interest" description="Disordered" evidence="7">
    <location>
        <begin position="793"/>
        <end position="812"/>
    </location>
</feature>
<evidence type="ECO:0000256" key="6">
    <source>
        <dbReference type="ARBA" id="ARBA00023242"/>
    </source>
</evidence>
<keyword evidence="2" id="KW-0479">Metal-binding</keyword>
<dbReference type="GO" id="GO:0008270">
    <property type="term" value="F:zinc ion binding"/>
    <property type="evidence" value="ECO:0007669"/>
    <property type="project" value="InterPro"/>
</dbReference>
<evidence type="ECO:0000256" key="2">
    <source>
        <dbReference type="ARBA" id="ARBA00022723"/>
    </source>
</evidence>
<evidence type="ECO:0000256" key="7">
    <source>
        <dbReference type="SAM" id="MobiDB-lite"/>
    </source>
</evidence>
<feature type="region of interest" description="Disordered" evidence="7">
    <location>
        <begin position="164"/>
        <end position="189"/>
    </location>
</feature>
<dbReference type="GO" id="GO:0000981">
    <property type="term" value="F:DNA-binding transcription factor activity, RNA polymerase II-specific"/>
    <property type="evidence" value="ECO:0007669"/>
    <property type="project" value="InterPro"/>
</dbReference>
<reference evidence="8 9" key="1">
    <citation type="submission" date="2020-01" db="EMBL/GenBank/DDBJ databases">
        <title>Aspergillus terreus IFO 6365 whole genome shotgun sequence.</title>
        <authorList>
            <person name="Kanamasa S."/>
            <person name="Takahashi H."/>
        </authorList>
    </citation>
    <scope>NUCLEOTIDE SEQUENCE [LARGE SCALE GENOMIC DNA]</scope>
    <source>
        <strain evidence="8 9">IFO 6365</strain>
    </source>
</reference>
<dbReference type="Proteomes" id="UP000452235">
    <property type="component" value="Unassembled WGS sequence"/>
</dbReference>
<dbReference type="OrthoDB" id="6486656at2759"/>
<dbReference type="GO" id="GO:0003677">
    <property type="term" value="F:DNA binding"/>
    <property type="evidence" value="ECO:0007669"/>
    <property type="project" value="UniProtKB-KW"/>
</dbReference>
<dbReference type="PROSITE" id="PS50048">
    <property type="entry name" value="ZN2_CY6_FUNGAL_2"/>
    <property type="match status" value="1"/>
</dbReference>
<evidence type="ECO:0000256" key="5">
    <source>
        <dbReference type="ARBA" id="ARBA00023163"/>
    </source>
</evidence>
<dbReference type="SUPFAM" id="SSF57701">
    <property type="entry name" value="Zn2/Cys6 DNA-binding domain"/>
    <property type="match status" value="1"/>
</dbReference>